<evidence type="ECO:0000313" key="3">
    <source>
        <dbReference type="Proteomes" id="UP000237632"/>
    </source>
</evidence>
<keyword evidence="1" id="KW-0479">Metal-binding</keyword>
<dbReference type="PANTHER" id="PTHR30037:SF4">
    <property type="entry name" value="DNA-3-METHYLADENINE GLYCOSYLASE I"/>
    <property type="match status" value="1"/>
</dbReference>
<dbReference type="GO" id="GO:0006284">
    <property type="term" value="P:base-excision repair"/>
    <property type="evidence" value="ECO:0007669"/>
    <property type="project" value="InterPro"/>
</dbReference>
<dbReference type="PANTHER" id="PTHR30037">
    <property type="entry name" value="DNA-3-METHYLADENINE GLYCOSYLASE 1"/>
    <property type="match status" value="1"/>
</dbReference>
<dbReference type="RefSeq" id="WP_059741128.1">
    <property type="nucleotide sequence ID" value="NZ_CAJZAO010000290.1"/>
</dbReference>
<dbReference type="SUPFAM" id="SSF48150">
    <property type="entry name" value="DNA-glycosylase"/>
    <property type="match status" value="1"/>
</dbReference>
<sequence>MSQRCNWVKTEADAHYHDTEWGVPSHDDRHLFEMLILEGAQAGLSWSTILNKRAGYREAFADFDVDAVARFTPQRVDELLANPGIVRNRAKVQSAVINARAVQQIREEHGSLAKFLWSFVGDTPIQNAWRSYRDAPASTAESDALSKALKAYGCKFVGSTICYALMQATGMVNDHEFGCPCHAQCAALAGKRSARRRNAG</sequence>
<evidence type="ECO:0000256" key="1">
    <source>
        <dbReference type="PIRSR" id="PIRSR605019-1"/>
    </source>
</evidence>
<gene>
    <name evidence="2" type="ORF">C6T65_25900</name>
</gene>
<dbReference type="Proteomes" id="UP000237632">
    <property type="component" value="Unassembled WGS sequence"/>
</dbReference>
<organism evidence="2 3">
    <name type="scientific">Burkholderia vietnamiensis</name>
    <dbReference type="NCBI Taxonomy" id="60552"/>
    <lineage>
        <taxon>Bacteria</taxon>
        <taxon>Pseudomonadati</taxon>
        <taxon>Pseudomonadota</taxon>
        <taxon>Betaproteobacteria</taxon>
        <taxon>Burkholderiales</taxon>
        <taxon>Burkholderiaceae</taxon>
        <taxon>Burkholderia</taxon>
        <taxon>Burkholderia cepacia complex</taxon>
    </lineage>
</organism>
<dbReference type="InterPro" id="IPR005019">
    <property type="entry name" value="Adenine_glyco"/>
</dbReference>
<protein>
    <submittedName>
        <fullName evidence="2">DNA-3-methyladenine glycosylase I</fullName>
    </submittedName>
</protein>
<evidence type="ECO:0000313" key="2">
    <source>
        <dbReference type="EMBL" id="PRH39511.1"/>
    </source>
</evidence>
<feature type="binding site" evidence="1">
    <location>
        <position position="175"/>
    </location>
    <ligand>
        <name>Zn(2+)</name>
        <dbReference type="ChEBI" id="CHEBI:29105"/>
    </ligand>
</feature>
<comment type="caution">
    <text evidence="2">The sequence shown here is derived from an EMBL/GenBank/DDBJ whole genome shotgun (WGS) entry which is preliminary data.</text>
</comment>
<feature type="binding site" evidence="1">
    <location>
        <position position="5"/>
    </location>
    <ligand>
        <name>Zn(2+)</name>
        <dbReference type="ChEBI" id="CHEBI:29105"/>
    </ligand>
</feature>
<dbReference type="InterPro" id="IPR011257">
    <property type="entry name" value="DNA_glycosylase"/>
</dbReference>
<accession>A0AA44XVX3</accession>
<proteinExistence type="predicted"/>
<name>A0AA44XVX3_BURVI</name>
<dbReference type="Pfam" id="PF03352">
    <property type="entry name" value="Adenine_glyco"/>
    <property type="match status" value="1"/>
</dbReference>
<dbReference type="EMBL" id="PVHK01000192">
    <property type="protein sequence ID" value="PRH39511.1"/>
    <property type="molecule type" value="Genomic_DNA"/>
</dbReference>
<feature type="binding site" evidence="1">
    <location>
        <position position="17"/>
    </location>
    <ligand>
        <name>Zn(2+)</name>
        <dbReference type="ChEBI" id="CHEBI:29105"/>
    </ligand>
</feature>
<dbReference type="Gene3D" id="1.10.340.30">
    <property type="entry name" value="Hypothetical protein, domain 2"/>
    <property type="match status" value="1"/>
</dbReference>
<feature type="binding site" evidence="1">
    <location>
        <position position="179"/>
    </location>
    <ligand>
        <name>Zn(2+)</name>
        <dbReference type="ChEBI" id="CHEBI:29105"/>
    </ligand>
</feature>
<dbReference type="InterPro" id="IPR052891">
    <property type="entry name" value="DNA-3mA_glycosylase"/>
</dbReference>
<dbReference type="AlphaFoldDB" id="A0AA44XVX3"/>
<reference evidence="2 3" key="1">
    <citation type="submission" date="2018-03" db="EMBL/GenBank/DDBJ databases">
        <authorList>
            <person name="Nguyen K."/>
            <person name="Fouts D."/>
            <person name="Sutton G."/>
        </authorList>
    </citation>
    <scope>NUCLEOTIDE SEQUENCE [LARGE SCALE GENOMIC DNA]</scope>
    <source>
        <strain evidence="2 3">AU3578</strain>
    </source>
</reference>
<dbReference type="GO" id="GO:0008725">
    <property type="term" value="F:DNA-3-methyladenine glycosylase activity"/>
    <property type="evidence" value="ECO:0007669"/>
    <property type="project" value="InterPro"/>
</dbReference>
<dbReference type="GO" id="GO:0046872">
    <property type="term" value="F:metal ion binding"/>
    <property type="evidence" value="ECO:0007669"/>
    <property type="project" value="UniProtKB-KW"/>
</dbReference>
<keyword evidence="1" id="KW-0862">Zinc</keyword>